<evidence type="ECO:0000259" key="11">
    <source>
        <dbReference type="Pfam" id="PF00125"/>
    </source>
</evidence>
<reference evidence="12" key="4">
    <citation type="submission" date="2025-08" db="UniProtKB">
        <authorList>
            <consortium name="Ensembl"/>
        </authorList>
    </citation>
    <scope>IDENTIFICATION</scope>
</reference>
<dbReference type="GO" id="GO:0046982">
    <property type="term" value="F:protein heterodimerization activity"/>
    <property type="evidence" value="ECO:0007669"/>
    <property type="project" value="InterPro"/>
</dbReference>
<evidence type="ECO:0000256" key="1">
    <source>
        <dbReference type="ARBA" id="ARBA00004123"/>
    </source>
</evidence>
<dbReference type="PRINTS" id="PR00620">
    <property type="entry name" value="HISTONEH2A"/>
</dbReference>
<comment type="subunit">
    <text evidence="9">The nucleosome is a histone octamer containing two molecules each of H2A, H2B, H3 and H4 assembled in one H3-H4 heterotetramer and two H2A-H2B heterodimers. The octamer wraps approximately 147 bp of DNA.</text>
</comment>
<dbReference type="OMA" id="RNTENCL"/>
<dbReference type="GeneTree" id="ENSGT00940000163020"/>
<dbReference type="FunFam" id="1.10.20.10:FF:000097">
    <property type="entry name" value="Histone H2A"/>
    <property type="match status" value="1"/>
</dbReference>
<comment type="subunit">
    <text evidence="8">The nucleosome is a histone octamer containing two molecules each of H2A, H2B, H3 and H4 assembled in one H3-H4 heterotetramer and two H2A-H2B heterodimers. May be incorporated into a proportion of nucleosomes, replacing one or more H2A molecules.</text>
</comment>
<evidence type="ECO:0000256" key="7">
    <source>
        <dbReference type="ARBA" id="ARBA00023269"/>
    </source>
</evidence>
<evidence type="ECO:0000256" key="10">
    <source>
        <dbReference type="SAM" id="MobiDB-lite"/>
    </source>
</evidence>
<proteinExistence type="inferred from homology"/>
<dbReference type="Proteomes" id="UP000472240">
    <property type="component" value="Chromosome 1"/>
</dbReference>
<dbReference type="Pfam" id="PF00125">
    <property type="entry name" value="Histone"/>
    <property type="match status" value="1"/>
</dbReference>
<evidence type="ECO:0000313" key="12">
    <source>
        <dbReference type="Ensembl" id="ENSRFEP00010003353.1"/>
    </source>
</evidence>
<dbReference type="GO" id="GO:0000786">
    <property type="term" value="C:nucleosome"/>
    <property type="evidence" value="ECO:0007669"/>
    <property type="project" value="UniProtKB-KW"/>
</dbReference>
<dbReference type="GO" id="GO:0000791">
    <property type="term" value="C:euchromatin"/>
    <property type="evidence" value="ECO:0007669"/>
    <property type="project" value="UniProtKB-ARBA"/>
</dbReference>
<dbReference type="GO" id="GO:0006397">
    <property type="term" value="P:mRNA processing"/>
    <property type="evidence" value="ECO:0007669"/>
    <property type="project" value="UniProtKB-ARBA"/>
</dbReference>
<organism evidence="12 13">
    <name type="scientific">Rhinolophus ferrumequinum</name>
    <name type="common">Greater horseshoe bat</name>
    <dbReference type="NCBI Taxonomy" id="59479"/>
    <lineage>
        <taxon>Eukaryota</taxon>
        <taxon>Metazoa</taxon>
        <taxon>Chordata</taxon>
        <taxon>Craniata</taxon>
        <taxon>Vertebrata</taxon>
        <taxon>Euteleostomi</taxon>
        <taxon>Mammalia</taxon>
        <taxon>Eutheria</taxon>
        <taxon>Laurasiatheria</taxon>
        <taxon>Chiroptera</taxon>
        <taxon>Yinpterochiroptera</taxon>
        <taxon>Rhinolophoidea</taxon>
        <taxon>Rhinolophidae</taxon>
        <taxon>Rhinolophinae</taxon>
        <taxon>Rhinolophus</taxon>
    </lineage>
</organism>
<accession>A0A671DV83</accession>
<keyword evidence="13" id="KW-1185">Reference proteome</keyword>
<evidence type="ECO:0000256" key="8">
    <source>
        <dbReference type="ARBA" id="ARBA00062445"/>
    </source>
</evidence>
<keyword evidence="6 9" id="KW-0539">Nucleus</keyword>
<dbReference type="SUPFAM" id="SSF47113">
    <property type="entry name" value="Histone-fold"/>
    <property type="match status" value="1"/>
</dbReference>
<sequence length="115" mass="12764">MPGPRSRGGSSRRQRQNRARTSTSRADLSFSVSHVERLLREGHYAQRLGSTAPVYLAAVIEYLTAKILELAGNEAQNNGQRRITPEFIDMALHNNALLSSFFQNTTVSQVAPSQH</sequence>
<dbReference type="SMART" id="SM00414">
    <property type="entry name" value="H2A"/>
    <property type="match status" value="1"/>
</dbReference>
<comment type="similarity">
    <text evidence="3 9">Belongs to the histone H2A family.</text>
</comment>
<dbReference type="GO" id="GO:0003677">
    <property type="term" value="F:DNA binding"/>
    <property type="evidence" value="ECO:0007669"/>
    <property type="project" value="UniProtKB-KW"/>
</dbReference>
<evidence type="ECO:0000256" key="2">
    <source>
        <dbReference type="ARBA" id="ARBA00004286"/>
    </source>
</evidence>
<dbReference type="FunCoup" id="A0A671DV83">
    <property type="interactions" value="41"/>
</dbReference>
<protein>
    <recommendedName>
        <fullName evidence="9">Histone H2A</fullName>
    </recommendedName>
</protein>
<dbReference type="InParanoid" id="A0A671DV83"/>
<reference evidence="12 13" key="1">
    <citation type="journal article" date="2015" name="Annu Rev Anim Biosci">
        <title>The Genome 10K Project: a way forward.</title>
        <authorList>
            <person name="Koepfli K.P."/>
            <person name="Paten B."/>
            <person name="O'Brien S.J."/>
            <person name="Koepfli K.P."/>
            <person name="Paten B."/>
            <person name="Antunes A."/>
            <person name="Belov K."/>
            <person name="Bustamante C."/>
            <person name="Castoe T.A."/>
            <person name="Clawson H."/>
            <person name="Crawford A.J."/>
            <person name="Diekhans M."/>
            <person name="Distel D."/>
            <person name="Durbin R."/>
            <person name="Earl D."/>
            <person name="Fujita M.K."/>
            <person name="Gamble T."/>
            <person name="Georges A."/>
            <person name="Gemmell N."/>
            <person name="Gilbert M.T."/>
            <person name="Graves J.M."/>
            <person name="Green R.E."/>
            <person name="Hickey G."/>
            <person name="Jarvis E.D."/>
            <person name="Johnson W."/>
            <person name="Komissarov A."/>
            <person name="Korf I."/>
            <person name="Kuhn R."/>
            <person name="Larkin D.M."/>
            <person name="Lewin H."/>
            <person name="Lopez J.V."/>
            <person name="Ma J."/>
            <person name="Marques-Bonet T."/>
            <person name="Miller W."/>
            <person name="Murphy R."/>
            <person name="Pevzner P."/>
            <person name="Shapiro B."/>
            <person name="Steiner C."/>
            <person name="Tamazian G."/>
            <person name="Venkatesh B."/>
            <person name="Wang J."/>
            <person name="Wayne R."/>
            <person name="Wiley E."/>
            <person name="Yang H."/>
            <person name="Zhang G."/>
            <person name="Haussler D."/>
            <person name="Ryder O."/>
            <person name="O'Brien S.J."/>
        </authorList>
    </citation>
    <scope>NUCLEOTIDE SEQUENCE</scope>
</reference>
<evidence type="ECO:0000256" key="3">
    <source>
        <dbReference type="ARBA" id="ARBA00010691"/>
    </source>
</evidence>
<reference evidence="13" key="3">
    <citation type="submission" date="2018-12" db="EMBL/GenBank/DDBJ databases">
        <title>G10K-VGP greater horseshoe bat female genome, primary haplotype.</title>
        <authorList>
            <person name="Teeling E."/>
            <person name="Myers G."/>
            <person name="Vernes S."/>
            <person name="Pippel M."/>
            <person name="Winkler S."/>
            <person name="Fedrigo O."/>
            <person name="Rhie A."/>
            <person name="Koren S."/>
            <person name="Phillippy A."/>
            <person name="Lewin H."/>
            <person name="Damas J."/>
            <person name="Howe K."/>
            <person name="Mountcastle J."/>
            <person name="Jarvis E.D."/>
        </authorList>
    </citation>
    <scope>NUCLEOTIDE SEQUENCE [LARGE SCALE GENOMIC DNA]</scope>
</reference>
<dbReference type="AlphaFoldDB" id="A0A671DV83"/>
<dbReference type="Ensembl" id="ENSRFET00010003674.1">
    <property type="protein sequence ID" value="ENSRFEP00010003353.1"/>
    <property type="gene ID" value="ENSRFEG00010002379.1"/>
</dbReference>
<keyword evidence="5 9" id="KW-0238">DNA-binding</keyword>
<comment type="subcellular location">
    <subcellularLocation>
        <location evidence="2">Chromosome</location>
    </subcellularLocation>
    <subcellularLocation>
        <location evidence="1 9">Nucleus</location>
    </subcellularLocation>
</comment>
<feature type="domain" description="Core Histone H2A/H2B/H3" evidence="11">
    <location>
        <begin position="14"/>
        <end position="93"/>
    </location>
</feature>
<dbReference type="InterPro" id="IPR007125">
    <property type="entry name" value="H2A/H2B/H3"/>
</dbReference>
<reference evidence="12" key="5">
    <citation type="submission" date="2025-09" db="UniProtKB">
        <authorList>
            <consortium name="Ensembl"/>
        </authorList>
    </citation>
    <scope>IDENTIFICATION</scope>
</reference>
<dbReference type="PANTHER" id="PTHR23430">
    <property type="entry name" value="HISTONE H2A"/>
    <property type="match status" value="1"/>
</dbReference>
<dbReference type="Gene3D" id="1.10.20.10">
    <property type="entry name" value="Histone, subunit A"/>
    <property type="match status" value="1"/>
</dbReference>
<evidence type="ECO:0000313" key="13">
    <source>
        <dbReference type="Proteomes" id="UP000472240"/>
    </source>
</evidence>
<evidence type="ECO:0000256" key="4">
    <source>
        <dbReference type="ARBA" id="ARBA00022454"/>
    </source>
</evidence>
<dbReference type="InterPro" id="IPR009072">
    <property type="entry name" value="Histone-fold"/>
</dbReference>
<dbReference type="GO" id="GO:0006334">
    <property type="term" value="P:nucleosome assembly"/>
    <property type="evidence" value="ECO:0007669"/>
    <property type="project" value="UniProtKB-ARBA"/>
</dbReference>
<evidence type="ECO:0000256" key="9">
    <source>
        <dbReference type="RuleBase" id="RU003767"/>
    </source>
</evidence>
<name>A0A671DV83_RHIFE</name>
<evidence type="ECO:0000256" key="5">
    <source>
        <dbReference type="ARBA" id="ARBA00023125"/>
    </source>
</evidence>
<reference evidence="12 13" key="2">
    <citation type="journal article" date="2018" name="Annu Rev Anim Biosci">
        <title>Bat Biology, Genomes, and the Bat1K Project: To Generate Chromosome-Level Genomes for All Living Bat Species.</title>
        <authorList>
            <person name="Teeling E.C."/>
            <person name="Vernes S.C."/>
            <person name="Davalos L.M."/>
            <person name="Ray D.A."/>
            <person name="Gilbert M.T.P."/>
            <person name="Myers E."/>
        </authorList>
    </citation>
    <scope>NUCLEOTIDE SEQUENCE</scope>
</reference>
<dbReference type="GO" id="GO:0005634">
    <property type="term" value="C:nucleus"/>
    <property type="evidence" value="ECO:0007669"/>
    <property type="project" value="UniProtKB-SubCell"/>
</dbReference>
<dbReference type="CDD" id="cd00074">
    <property type="entry name" value="HFD_H2A"/>
    <property type="match status" value="1"/>
</dbReference>
<keyword evidence="4 9" id="KW-0158">Chromosome</keyword>
<keyword evidence="7 9" id="KW-0544">Nucleosome core</keyword>
<dbReference type="GO" id="GO:0030527">
    <property type="term" value="F:structural constituent of chromatin"/>
    <property type="evidence" value="ECO:0007669"/>
    <property type="project" value="InterPro"/>
</dbReference>
<evidence type="ECO:0000256" key="6">
    <source>
        <dbReference type="ARBA" id="ARBA00023242"/>
    </source>
</evidence>
<feature type="region of interest" description="Disordered" evidence="10">
    <location>
        <begin position="1"/>
        <end position="27"/>
    </location>
</feature>
<dbReference type="InterPro" id="IPR002119">
    <property type="entry name" value="Histone_H2A"/>
</dbReference>